<keyword evidence="1" id="KW-0472">Membrane</keyword>
<evidence type="ECO:0000313" key="2">
    <source>
        <dbReference type="EMBL" id="MVB11902.1"/>
    </source>
</evidence>
<keyword evidence="1" id="KW-1133">Transmembrane helix</keyword>
<evidence type="ECO:0000313" key="3">
    <source>
        <dbReference type="Proteomes" id="UP000469440"/>
    </source>
</evidence>
<gene>
    <name evidence="2" type="ORF">CAFE_26310</name>
</gene>
<protein>
    <recommendedName>
        <fullName evidence="4">DUF1294 domain-containing protein</fullName>
    </recommendedName>
</protein>
<sequence>MPGYIYLICYAIIINLMAAISTVVDKHRAARHRWRIPESRLLFFAALGGSPAMLFTMLLIRHKTRHAKFMIGIPVILLAQCVVLYFGLQLFQ</sequence>
<comment type="caution">
    <text evidence="2">The sequence shown here is derived from an EMBL/GenBank/DDBJ whole genome shotgun (WGS) entry which is preliminary data.</text>
</comment>
<organism evidence="2 3">
    <name type="scientific">Caproicibacter fermentans</name>
    <dbReference type="NCBI Taxonomy" id="2576756"/>
    <lineage>
        <taxon>Bacteria</taxon>
        <taxon>Bacillati</taxon>
        <taxon>Bacillota</taxon>
        <taxon>Clostridia</taxon>
        <taxon>Eubacteriales</taxon>
        <taxon>Acutalibacteraceae</taxon>
        <taxon>Caproicibacter</taxon>
    </lineage>
</organism>
<dbReference type="Pfam" id="PF06961">
    <property type="entry name" value="DUF1294"/>
    <property type="match status" value="1"/>
</dbReference>
<feature type="transmembrane region" description="Helical" evidence="1">
    <location>
        <begin position="5"/>
        <end position="21"/>
    </location>
</feature>
<evidence type="ECO:0008006" key="4">
    <source>
        <dbReference type="Google" id="ProtNLM"/>
    </source>
</evidence>
<evidence type="ECO:0000256" key="1">
    <source>
        <dbReference type="SAM" id="Phobius"/>
    </source>
</evidence>
<name>A0A6N8I1I8_9FIRM</name>
<reference evidence="2 3" key="1">
    <citation type="submission" date="2019-09" db="EMBL/GenBank/DDBJ databases">
        <title>Genome sequence of Clostridium sp. EA1.</title>
        <authorList>
            <person name="Poehlein A."/>
            <person name="Bengelsdorf F.R."/>
            <person name="Daniel R."/>
        </authorList>
    </citation>
    <scope>NUCLEOTIDE SEQUENCE [LARGE SCALE GENOMIC DNA]</scope>
    <source>
        <strain evidence="2 3">EA1</strain>
    </source>
</reference>
<dbReference type="Proteomes" id="UP000469440">
    <property type="component" value="Unassembled WGS sequence"/>
</dbReference>
<dbReference type="InterPro" id="IPR010718">
    <property type="entry name" value="DUF1294"/>
</dbReference>
<feature type="transmembrane region" description="Helical" evidence="1">
    <location>
        <begin position="41"/>
        <end position="60"/>
    </location>
</feature>
<keyword evidence="3" id="KW-1185">Reference proteome</keyword>
<dbReference type="RefSeq" id="WP_233452811.1">
    <property type="nucleotide sequence ID" value="NZ_VWXL01000077.1"/>
</dbReference>
<dbReference type="AlphaFoldDB" id="A0A6N8I1I8"/>
<proteinExistence type="predicted"/>
<dbReference type="EMBL" id="VWXL01000077">
    <property type="protein sequence ID" value="MVB11902.1"/>
    <property type="molecule type" value="Genomic_DNA"/>
</dbReference>
<keyword evidence="1" id="KW-0812">Transmembrane</keyword>
<accession>A0A6N8I1I8</accession>
<feature type="transmembrane region" description="Helical" evidence="1">
    <location>
        <begin position="69"/>
        <end position="88"/>
    </location>
</feature>